<evidence type="ECO:0000256" key="2">
    <source>
        <dbReference type="SAM" id="SignalP"/>
    </source>
</evidence>
<feature type="compositionally biased region" description="Polar residues" evidence="1">
    <location>
        <begin position="267"/>
        <end position="313"/>
    </location>
</feature>
<feature type="compositionally biased region" description="Low complexity" evidence="1">
    <location>
        <begin position="468"/>
        <end position="477"/>
    </location>
</feature>
<evidence type="ECO:0000313" key="3">
    <source>
        <dbReference type="EMBL" id="KAK6355723.1"/>
    </source>
</evidence>
<keyword evidence="2" id="KW-0732">Signal</keyword>
<organism evidence="3 4">
    <name type="scientific">Orbilia javanica</name>
    <dbReference type="NCBI Taxonomy" id="47235"/>
    <lineage>
        <taxon>Eukaryota</taxon>
        <taxon>Fungi</taxon>
        <taxon>Dikarya</taxon>
        <taxon>Ascomycota</taxon>
        <taxon>Pezizomycotina</taxon>
        <taxon>Orbiliomycetes</taxon>
        <taxon>Orbiliales</taxon>
        <taxon>Orbiliaceae</taxon>
        <taxon>Orbilia</taxon>
    </lineage>
</organism>
<name>A0AAN8RLR9_9PEZI</name>
<evidence type="ECO:0000256" key="1">
    <source>
        <dbReference type="SAM" id="MobiDB-lite"/>
    </source>
</evidence>
<protein>
    <submittedName>
        <fullName evidence="3">Uncharacterized protein</fullName>
    </submittedName>
</protein>
<evidence type="ECO:0000313" key="4">
    <source>
        <dbReference type="Proteomes" id="UP001313282"/>
    </source>
</evidence>
<feature type="compositionally biased region" description="Gly residues" evidence="1">
    <location>
        <begin position="347"/>
        <end position="363"/>
    </location>
</feature>
<dbReference type="Proteomes" id="UP001313282">
    <property type="component" value="Unassembled WGS sequence"/>
</dbReference>
<accession>A0AAN8RLR9</accession>
<reference evidence="3 4" key="1">
    <citation type="submission" date="2019-10" db="EMBL/GenBank/DDBJ databases">
        <authorList>
            <person name="Palmer J.M."/>
        </authorList>
    </citation>
    <scope>NUCLEOTIDE SEQUENCE [LARGE SCALE GENOMIC DNA]</scope>
    <source>
        <strain evidence="3 4">TWF718</strain>
    </source>
</reference>
<feature type="compositionally biased region" description="Low complexity" evidence="1">
    <location>
        <begin position="364"/>
        <end position="386"/>
    </location>
</feature>
<dbReference type="PROSITE" id="PS51257">
    <property type="entry name" value="PROKAR_LIPOPROTEIN"/>
    <property type="match status" value="1"/>
</dbReference>
<proteinExistence type="predicted"/>
<gene>
    <name evidence="3" type="ORF">TWF718_000115</name>
</gene>
<sequence>MASKLTSIVLSWLLLFLSCGHAQKIETTTSIIFVTTHSTYTIEGYCDVLPRCESVVWGPMGSISSQPMYSDTAGSQQTTSFYVSSSDANPNLSSTTTTTAPLASTSTFYIHMRQDVDLYLQFDEYVGKVVLAPLSGTQNNFSLPLLEIDPTGLLRQTDKKSEIVFIRPESVESSDGLYIVGHGLDSEVRESDIVRKFVLDGNDLYLIRSPSKGRRLWHRQFSQDIYHYYRQLQNGSLSDVYDVFMVAQNAHVPDTWENIDLVVEAESQSTSIPPNSITINPNGSGTSINPNSNPLASTTPGRTVATGITQSDIGISASSSGNQNASAPSATSTPTGSGNAVGATGTTSGGTESGTGTGAGTNTGTGINTNTGTGTNTGDSSSSSTSQSFADKVAAAYDLIKLYGLESYCSSALNYDISTIFSTMTSETTVISTNSTSIFSSTSVSVLTNYATTLKKASTTVTVTSISAPSLSGSSASDQERRRRRDVPSQLSTFGTLEIESACLQAATSPSETLTTDVSTSISISVDFRTEQTTSETTSISTLNLAQTSTSITAAIATATDTIGGYLLLYMQNDGYYSSYMGAYPVDASDESSTTILYFSTLFHNAGGTNKLVYDDAVGAYKLRFVGFDSDPMYLAVTDESLRTGALEDKLLYIRESLMASENMKFVYFTWYPTKQRIGFSGTANGSRKLFYKCTDTDTYDIFYYYGPSIGSSSLVCSNVDAAISDNNNLPIFQFVSNEDVFG</sequence>
<feature type="signal peptide" evidence="2">
    <location>
        <begin position="1"/>
        <end position="22"/>
    </location>
</feature>
<feature type="chain" id="PRO_5042933167" evidence="2">
    <location>
        <begin position="23"/>
        <end position="743"/>
    </location>
</feature>
<feature type="region of interest" description="Disordered" evidence="1">
    <location>
        <begin position="468"/>
        <end position="490"/>
    </location>
</feature>
<keyword evidence="4" id="KW-1185">Reference proteome</keyword>
<dbReference type="EMBL" id="JAVHNR010000001">
    <property type="protein sequence ID" value="KAK6355723.1"/>
    <property type="molecule type" value="Genomic_DNA"/>
</dbReference>
<dbReference type="AlphaFoldDB" id="A0AAN8RLR9"/>
<comment type="caution">
    <text evidence="3">The sequence shown here is derived from an EMBL/GenBank/DDBJ whole genome shotgun (WGS) entry which is preliminary data.</text>
</comment>
<feature type="compositionally biased region" description="Low complexity" evidence="1">
    <location>
        <begin position="316"/>
        <end position="346"/>
    </location>
</feature>
<feature type="region of interest" description="Disordered" evidence="1">
    <location>
        <begin position="267"/>
        <end position="386"/>
    </location>
</feature>